<feature type="transmembrane region" description="Helical" evidence="7">
    <location>
        <begin position="20"/>
        <end position="44"/>
    </location>
</feature>
<feature type="transmembrane region" description="Helical" evidence="7">
    <location>
        <begin position="426"/>
        <end position="446"/>
    </location>
</feature>
<feature type="transmembrane region" description="Helical" evidence="7">
    <location>
        <begin position="308"/>
        <end position="333"/>
    </location>
</feature>
<feature type="domain" description="ABC3 transporter permease C-terminal" evidence="8">
    <location>
        <begin position="258"/>
        <end position="383"/>
    </location>
</feature>
<evidence type="ECO:0000256" key="2">
    <source>
        <dbReference type="ARBA" id="ARBA00022475"/>
    </source>
</evidence>
<dbReference type="OrthoDB" id="1711021at2"/>
<evidence type="ECO:0000313" key="10">
    <source>
        <dbReference type="EMBL" id="ADL50357.1"/>
    </source>
</evidence>
<feature type="transmembrane region" description="Helical" evidence="7">
    <location>
        <begin position="795"/>
        <end position="815"/>
    </location>
</feature>
<evidence type="ECO:0000256" key="6">
    <source>
        <dbReference type="ARBA" id="ARBA00038076"/>
    </source>
</evidence>
<sequence>MSIVLKMLIKNITSKKARTFLILFSIILSTAVFFSSIAISGSILKTVLGSVTQVVGVSDITISPTEKSDSKFLSQSALEKYKNDFDIVVGELDASGVYNVTLGESVPVIVKGVVPEELNKVNPFSIASSLENEEFKGKSIIVSSTVAEDHNLKLGDTITVVIKGQEQRFTLWGIASAKGPFSKAITVPNFAIPEETMASLLDAHGKKNILYIKLKDTSLKKSMVKTLQSDYKSYQVKETFNVEKLQSNLSDISSIFLLLSGIVFFMSAFIIYSSFKVIAAERIPVIGTLRSIGATKKTTNTILLGESILYGTIGGFLGCGFGIGLLYVLSLYMSDIANVTPGLQLNTTIQFSFAQLAVAFIISILLSFISSIFPIMKISKIPIKDVILRTAELVKKDKKIKILLPIICVVIAYLITIPKYNPDDNLFLGLAMLFALLAIVFFIPYATKLFVKLFEKIYVVIFGNIGILAAKNLRENKGVLNNMIMLAISISVLLAINTTGYNTVLSSLNSYKGANFDLKITVSNAENSFVNKLYNKDGVEDVYVDYEFENIKIVDTDTAIGTVKGIDMLKFSDFWTISTEEDFGDMSKELDAGRNIMISSTLQRTLEVQKGDVLKLKTTSGEKEYKIIGFFKDFMNDSDYALVSERFMKADMKSSEASAYYVRSSIAPKELGKELKADFKKLSPKINTKAQLEQIEVDDNVNTISLMQSFCIMAIVIGFFGVINNLVLSFMQRKQSLAMFRSVGMSKKQIVSMTFIEAFTGAVIGGIMGVVGGIGMTYILSKLDDSKLVIQIEYLGLYVAIGILVMILASIIPVVKSAKLNLIEAVKQE</sequence>
<keyword evidence="2" id="KW-1003">Cell membrane</keyword>
<keyword evidence="4 7" id="KW-1133">Transmembrane helix</keyword>
<evidence type="ECO:0000256" key="3">
    <source>
        <dbReference type="ARBA" id="ARBA00022692"/>
    </source>
</evidence>
<evidence type="ECO:0000256" key="1">
    <source>
        <dbReference type="ARBA" id="ARBA00004651"/>
    </source>
</evidence>
<dbReference type="InterPro" id="IPR003838">
    <property type="entry name" value="ABC3_permease_C"/>
</dbReference>
<reference evidence="10 11" key="1">
    <citation type="submission" date="2010-08" db="EMBL/GenBank/DDBJ databases">
        <title>Complete sequence of Clostridium cellulovorans 743B.</title>
        <authorList>
            <consortium name="US DOE Joint Genome Institute"/>
            <person name="Lucas S."/>
            <person name="Copeland A."/>
            <person name="Lapidus A."/>
            <person name="Cheng J.-F."/>
            <person name="Bruce D."/>
            <person name="Goodwin L."/>
            <person name="Pitluck S."/>
            <person name="Chertkov O."/>
            <person name="Detter J.C."/>
            <person name="Han C."/>
            <person name="Tapia R."/>
            <person name="Land M."/>
            <person name="Hauser L."/>
            <person name="Chang Y.-J."/>
            <person name="Jeffries C."/>
            <person name="Kyrpides N."/>
            <person name="Ivanova N."/>
            <person name="Mikhailova N."/>
            <person name="Hemme C.L."/>
            <person name="Woyke T."/>
        </authorList>
    </citation>
    <scope>NUCLEOTIDE SEQUENCE [LARGE SCALE GENOMIC DNA]</scope>
    <source>
        <strain evidence="11">ATCC 35296 / DSM 3052 / OCM 3 / 743B</strain>
    </source>
</reference>
<name>D9SR69_CLOC7</name>
<gene>
    <name evidence="10" type="ordered locus">Clocel_0586</name>
</gene>
<evidence type="ECO:0000259" key="9">
    <source>
        <dbReference type="Pfam" id="PF12704"/>
    </source>
</evidence>
<dbReference type="AlphaFoldDB" id="D9SR69"/>
<evidence type="ECO:0000259" key="8">
    <source>
        <dbReference type="Pfam" id="PF02687"/>
    </source>
</evidence>
<evidence type="ECO:0008006" key="12">
    <source>
        <dbReference type="Google" id="ProtNLM"/>
    </source>
</evidence>
<dbReference type="RefSeq" id="WP_010074864.1">
    <property type="nucleotide sequence ID" value="NC_014393.1"/>
</dbReference>
<dbReference type="PANTHER" id="PTHR30572">
    <property type="entry name" value="MEMBRANE COMPONENT OF TRANSPORTER-RELATED"/>
    <property type="match status" value="1"/>
</dbReference>
<protein>
    <recommendedName>
        <fullName evidence="12">ABC3 transporter permease protein domain-containing protein</fullName>
    </recommendedName>
</protein>
<dbReference type="PANTHER" id="PTHR30572:SF4">
    <property type="entry name" value="ABC TRANSPORTER PERMEASE YTRF"/>
    <property type="match status" value="1"/>
</dbReference>
<keyword evidence="11" id="KW-1185">Reference proteome</keyword>
<evidence type="ECO:0000256" key="4">
    <source>
        <dbReference type="ARBA" id="ARBA00022989"/>
    </source>
</evidence>
<comment type="similarity">
    <text evidence="6">Belongs to the ABC-4 integral membrane protein family.</text>
</comment>
<organism evidence="10 11">
    <name type="scientific">Clostridium cellulovorans (strain ATCC 35296 / DSM 3052 / OCM 3 / 743B)</name>
    <dbReference type="NCBI Taxonomy" id="573061"/>
    <lineage>
        <taxon>Bacteria</taxon>
        <taxon>Bacillati</taxon>
        <taxon>Bacillota</taxon>
        <taxon>Clostridia</taxon>
        <taxon>Eubacteriales</taxon>
        <taxon>Clostridiaceae</taxon>
        <taxon>Clostridium</taxon>
    </lineage>
</organism>
<dbReference type="STRING" id="573061.Clocel_0586"/>
<dbReference type="eggNOG" id="COG0577">
    <property type="taxonomic scope" value="Bacteria"/>
</dbReference>
<dbReference type="EMBL" id="CP002160">
    <property type="protein sequence ID" value="ADL50357.1"/>
    <property type="molecule type" value="Genomic_DNA"/>
</dbReference>
<evidence type="ECO:0000256" key="7">
    <source>
        <dbReference type="SAM" id="Phobius"/>
    </source>
</evidence>
<feature type="domain" description="MacB-like periplasmic core" evidence="9">
    <location>
        <begin position="19"/>
        <end position="221"/>
    </location>
</feature>
<dbReference type="KEGG" id="ccb:Clocel_0586"/>
<dbReference type="GO" id="GO:0022857">
    <property type="term" value="F:transmembrane transporter activity"/>
    <property type="evidence" value="ECO:0007669"/>
    <property type="project" value="TreeGrafter"/>
</dbReference>
<evidence type="ECO:0000313" key="11">
    <source>
        <dbReference type="Proteomes" id="UP000002730"/>
    </source>
</evidence>
<feature type="domain" description="ABC3 transporter permease C-terminal" evidence="8">
    <location>
        <begin position="710"/>
        <end position="821"/>
    </location>
</feature>
<feature type="transmembrane region" description="Helical" evidence="7">
    <location>
        <begin position="353"/>
        <end position="375"/>
    </location>
</feature>
<feature type="transmembrane region" description="Helical" evidence="7">
    <location>
        <begin position="402"/>
        <end position="420"/>
    </location>
</feature>
<dbReference type="HOGENOM" id="CLU_017916_0_0_9"/>
<feature type="transmembrane region" description="Helical" evidence="7">
    <location>
        <begin position="252"/>
        <end position="272"/>
    </location>
</feature>
<accession>D9SR69</accession>
<comment type="subcellular location">
    <subcellularLocation>
        <location evidence="1">Cell membrane</location>
        <topology evidence="1">Multi-pass membrane protein</topology>
    </subcellularLocation>
</comment>
<dbReference type="Proteomes" id="UP000002730">
    <property type="component" value="Chromosome"/>
</dbReference>
<dbReference type="Pfam" id="PF02687">
    <property type="entry name" value="FtsX"/>
    <property type="match status" value="2"/>
</dbReference>
<dbReference type="InterPro" id="IPR050250">
    <property type="entry name" value="Macrolide_Exporter_MacB"/>
</dbReference>
<keyword evidence="5 7" id="KW-0472">Membrane</keyword>
<proteinExistence type="inferred from homology"/>
<feature type="transmembrane region" description="Helical" evidence="7">
    <location>
        <begin position="479"/>
        <end position="496"/>
    </location>
</feature>
<dbReference type="Pfam" id="PF12704">
    <property type="entry name" value="MacB_PCD"/>
    <property type="match status" value="1"/>
</dbReference>
<dbReference type="GO" id="GO:0005886">
    <property type="term" value="C:plasma membrane"/>
    <property type="evidence" value="ECO:0007669"/>
    <property type="project" value="UniProtKB-SubCell"/>
</dbReference>
<keyword evidence="3 7" id="KW-0812">Transmembrane</keyword>
<dbReference type="InterPro" id="IPR025857">
    <property type="entry name" value="MacB_PCD"/>
</dbReference>
<feature type="transmembrane region" description="Helical" evidence="7">
    <location>
        <begin position="706"/>
        <end position="730"/>
    </location>
</feature>
<evidence type="ECO:0000256" key="5">
    <source>
        <dbReference type="ARBA" id="ARBA00023136"/>
    </source>
</evidence>
<feature type="transmembrane region" description="Helical" evidence="7">
    <location>
        <begin position="750"/>
        <end position="775"/>
    </location>
</feature>